<comment type="caution">
    <text evidence="1">The sequence shown here is derived from an EMBL/GenBank/DDBJ whole genome shotgun (WGS) entry which is preliminary data.</text>
</comment>
<protein>
    <submittedName>
        <fullName evidence="1">Uncharacterized protein</fullName>
    </submittedName>
</protein>
<reference evidence="1" key="1">
    <citation type="submission" date="2021-01" db="EMBL/GenBank/DDBJ databases">
        <title>Whole genome shotgun sequence of Virgisporangium aurantiacum NBRC 16421.</title>
        <authorList>
            <person name="Komaki H."/>
            <person name="Tamura T."/>
        </authorList>
    </citation>
    <scope>NUCLEOTIDE SEQUENCE</scope>
    <source>
        <strain evidence="1">NBRC 16421</strain>
    </source>
</reference>
<accession>A0A8J3ZLS6</accession>
<organism evidence="1 2">
    <name type="scientific">Virgisporangium aurantiacum</name>
    <dbReference type="NCBI Taxonomy" id="175570"/>
    <lineage>
        <taxon>Bacteria</taxon>
        <taxon>Bacillati</taxon>
        <taxon>Actinomycetota</taxon>
        <taxon>Actinomycetes</taxon>
        <taxon>Micromonosporales</taxon>
        <taxon>Micromonosporaceae</taxon>
        <taxon>Virgisporangium</taxon>
    </lineage>
</organism>
<dbReference type="Proteomes" id="UP000612585">
    <property type="component" value="Unassembled WGS sequence"/>
</dbReference>
<name>A0A8J3ZLS6_9ACTN</name>
<dbReference type="EMBL" id="BOPG01000103">
    <property type="protein sequence ID" value="GIJ63846.1"/>
    <property type="molecule type" value="Genomic_DNA"/>
</dbReference>
<dbReference type="AlphaFoldDB" id="A0A8J3ZLS6"/>
<evidence type="ECO:0000313" key="2">
    <source>
        <dbReference type="Proteomes" id="UP000612585"/>
    </source>
</evidence>
<sequence length="80" mass="8521">MLEPVELSGDIAGFLAERTLLDAYLTPAYPIASSLPPEVVGDRVDAYGHRSGRNGVSDAREGDTVRTFSEVRVSEGTVIA</sequence>
<keyword evidence="2" id="KW-1185">Reference proteome</keyword>
<gene>
    <name evidence="1" type="ORF">Vau01_113620</name>
</gene>
<evidence type="ECO:0000313" key="1">
    <source>
        <dbReference type="EMBL" id="GIJ63846.1"/>
    </source>
</evidence>
<proteinExistence type="predicted"/>